<reference evidence="12" key="2">
    <citation type="submission" date="2022-10" db="EMBL/GenBank/DDBJ databases">
        <authorList>
            <consortium name="ENA_rothamsted_submissions"/>
            <consortium name="culmorum"/>
            <person name="King R."/>
        </authorList>
    </citation>
    <scope>NUCLEOTIDE SEQUENCE</scope>
</reference>
<evidence type="ECO:0000256" key="10">
    <source>
        <dbReference type="PROSITE-ProRule" id="PRU00282"/>
    </source>
</evidence>
<dbReference type="PANTHER" id="PTHR45928">
    <property type="entry name" value="RE38146P"/>
    <property type="match status" value="1"/>
</dbReference>
<evidence type="ECO:0000256" key="1">
    <source>
        <dbReference type="ARBA" id="ARBA00004448"/>
    </source>
</evidence>
<dbReference type="PROSITE" id="PS50920">
    <property type="entry name" value="SOLCAR"/>
    <property type="match status" value="3"/>
</dbReference>
<evidence type="ECO:0000313" key="12">
    <source>
        <dbReference type="EMBL" id="CAG9808990.1"/>
    </source>
</evidence>
<keyword evidence="7" id="KW-1133">Transmembrane helix</keyword>
<proteinExistence type="inferred from homology"/>
<comment type="subcellular location">
    <subcellularLocation>
        <location evidence="1">Mitochondrion inner membrane</location>
        <topology evidence="1">Multi-pass membrane protein</topology>
    </subcellularLocation>
</comment>
<evidence type="ECO:0000256" key="6">
    <source>
        <dbReference type="ARBA" id="ARBA00022792"/>
    </source>
</evidence>
<feature type="repeat" description="Solcar" evidence="10">
    <location>
        <begin position="214"/>
        <end position="305"/>
    </location>
</feature>
<protein>
    <submittedName>
        <fullName evidence="12">Uncharacterized protein</fullName>
    </submittedName>
</protein>
<evidence type="ECO:0000256" key="2">
    <source>
        <dbReference type="ARBA" id="ARBA00006375"/>
    </source>
</evidence>
<gene>
    <name evidence="12" type="ORF">CHIRRI_LOCUS11822</name>
</gene>
<keyword evidence="8" id="KW-0496">Mitochondrion</keyword>
<dbReference type="GO" id="GO:0005743">
    <property type="term" value="C:mitochondrial inner membrane"/>
    <property type="evidence" value="ECO:0007669"/>
    <property type="project" value="UniProtKB-SubCell"/>
</dbReference>
<dbReference type="Pfam" id="PF00153">
    <property type="entry name" value="Mito_carr"/>
    <property type="match status" value="3"/>
</dbReference>
<name>A0A9N9S371_9DIPT</name>
<keyword evidence="13" id="KW-1185">Reference proteome</keyword>
<dbReference type="EMBL" id="OU895879">
    <property type="protein sequence ID" value="CAG9808990.1"/>
    <property type="molecule type" value="Genomic_DNA"/>
</dbReference>
<dbReference type="OrthoDB" id="6703404at2759"/>
<evidence type="ECO:0000256" key="11">
    <source>
        <dbReference type="RuleBase" id="RU000488"/>
    </source>
</evidence>
<dbReference type="InterPro" id="IPR018108">
    <property type="entry name" value="MCP_transmembrane"/>
</dbReference>
<dbReference type="Gene3D" id="1.50.40.10">
    <property type="entry name" value="Mitochondrial carrier domain"/>
    <property type="match status" value="1"/>
</dbReference>
<keyword evidence="3 11" id="KW-0813">Transport</keyword>
<evidence type="ECO:0000256" key="8">
    <source>
        <dbReference type="ARBA" id="ARBA00023128"/>
    </source>
</evidence>
<sequence length="317" mass="35339">MDFVLGGFSAACAGFFSNPFDVIKTRQQLQGEMVSIQHGIKDLQLKAEKQKQPYKNIFQSIKSIVKSEGIRGLQKGLPSALAFQFCMNSVRLGTYQTIDNYGYNRNTNGELNPGLCILWGGISGIFGSTVGCPLYMIKTQMQAQSYGKYAVGFQHGHKSTLDAFKRILAESGVRGLWRGWTGILARTSVGSSVQLSTFSKTKDFLIGYEVFAESIVLTAFTSSILSGFYTSLAMNPFDTIATRMFNQGVNAEGKGLLYKNLLDCFVKTIRVEGLLALYKGFAANYMRIAPHTILNLTFWDLFKNWKDLYYDSVVYLE</sequence>
<accession>A0A9N9S371</accession>
<keyword evidence="4 10" id="KW-0812">Transmembrane</keyword>
<keyword evidence="6" id="KW-0999">Mitochondrion inner membrane</keyword>
<evidence type="ECO:0000256" key="4">
    <source>
        <dbReference type="ARBA" id="ARBA00022692"/>
    </source>
</evidence>
<evidence type="ECO:0000256" key="5">
    <source>
        <dbReference type="ARBA" id="ARBA00022737"/>
    </source>
</evidence>
<comment type="similarity">
    <text evidence="2 11">Belongs to the mitochondrial carrier (TC 2.A.29) family.</text>
</comment>
<feature type="repeat" description="Solcar" evidence="10">
    <location>
        <begin position="1"/>
        <end position="101"/>
    </location>
</feature>
<keyword evidence="9 10" id="KW-0472">Membrane</keyword>
<evidence type="ECO:0000256" key="9">
    <source>
        <dbReference type="ARBA" id="ARBA00023136"/>
    </source>
</evidence>
<dbReference type="InterPro" id="IPR051508">
    <property type="entry name" value="Mito_Carrier_Antiporter"/>
</dbReference>
<dbReference type="InterPro" id="IPR023395">
    <property type="entry name" value="MCP_dom_sf"/>
</dbReference>
<evidence type="ECO:0000256" key="7">
    <source>
        <dbReference type="ARBA" id="ARBA00022989"/>
    </source>
</evidence>
<keyword evidence="5" id="KW-0677">Repeat</keyword>
<evidence type="ECO:0000256" key="3">
    <source>
        <dbReference type="ARBA" id="ARBA00022448"/>
    </source>
</evidence>
<organism evidence="12 13">
    <name type="scientific">Chironomus riparius</name>
    <dbReference type="NCBI Taxonomy" id="315576"/>
    <lineage>
        <taxon>Eukaryota</taxon>
        <taxon>Metazoa</taxon>
        <taxon>Ecdysozoa</taxon>
        <taxon>Arthropoda</taxon>
        <taxon>Hexapoda</taxon>
        <taxon>Insecta</taxon>
        <taxon>Pterygota</taxon>
        <taxon>Neoptera</taxon>
        <taxon>Endopterygota</taxon>
        <taxon>Diptera</taxon>
        <taxon>Nematocera</taxon>
        <taxon>Chironomoidea</taxon>
        <taxon>Chironomidae</taxon>
        <taxon>Chironominae</taxon>
        <taxon>Chironomus</taxon>
    </lineage>
</organism>
<dbReference type="SUPFAM" id="SSF103506">
    <property type="entry name" value="Mitochondrial carrier"/>
    <property type="match status" value="1"/>
</dbReference>
<feature type="repeat" description="Solcar" evidence="10">
    <location>
        <begin position="111"/>
        <end position="204"/>
    </location>
</feature>
<dbReference type="PANTHER" id="PTHR45928:SF1">
    <property type="entry name" value="RE38146P"/>
    <property type="match status" value="1"/>
</dbReference>
<reference evidence="12" key="1">
    <citation type="submission" date="2022-01" db="EMBL/GenBank/DDBJ databases">
        <authorList>
            <person name="King R."/>
        </authorList>
    </citation>
    <scope>NUCLEOTIDE SEQUENCE</scope>
</reference>
<dbReference type="Proteomes" id="UP001153620">
    <property type="component" value="Chromosome 3"/>
</dbReference>
<dbReference type="AlphaFoldDB" id="A0A9N9S371"/>
<evidence type="ECO:0000313" key="13">
    <source>
        <dbReference type="Proteomes" id="UP001153620"/>
    </source>
</evidence>